<dbReference type="InterPro" id="IPR000182">
    <property type="entry name" value="GNAT_dom"/>
</dbReference>
<dbReference type="Gene3D" id="3.40.630.30">
    <property type="match status" value="1"/>
</dbReference>
<name>A0A8J7KLR2_9ACTN</name>
<dbReference type="GO" id="GO:0016747">
    <property type="term" value="F:acyltransferase activity, transferring groups other than amino-acyl groups"/>
    <property type="evidence" value="ECO:0007669"/>
    <property type="project" value="InterPro"/>
</dbReference>
<evidence type="ECO:0000259" key="1">
    <source>
        <dbReference type="PROSITE" id="PS51186"/>
    </source>
</evidence>
<sequence length="225" mass="24011">MLNVVEEYWNRALGRDTTPGVHLVADSRGGHGVYVLGTPGCVRVTVPTDLLTDAVLAVHEIAPETLLTAEFWSEAFPDGAVLGPSQHHYLTGTDQLPDHSGIRRLNPGDHLALAELRSACPEADWEEGGFADEPGALFGAFDGGVLLAAANLTNWNGQPTDVGLLTRPEARRRGLATRTAAAASAHALRLHGIARLRALVANVPSMAIARRLGYTPYGLNVYVRL</sequence>
<reference evidence="2" key="1">
    <citation type="submission" date="2020-11" db="EMBL/GenBank/DDBJ databases">
        <title>Sequencing the genomes of 1000 actinobacteria strains.</title>
        <authorList>
            <person name="Klenk H.-P."/>
        </authorList>
    </citation>
    <scope>NUCLEOTIDE SEQUENCE</scope>
    <source>
        <strain evidence="2">DSM 45356</strain>
    </source>
</reference>
<dbReference type="Pfam" id="PF00583">
    <property type="entry name" value="Acetyltransf_1"/>
    <property type="match status" value="1"/>
</dbReference>
<dbReference type="Proteomes" id="UP000622552">
    <property type="component" value="Unassembled WGS sequence"/>
</dbReference>
<dbReference type="RefSeq" id="WP_197005053.1">
    <property type="nucleotide sequence ID" value="NZ_BONS01000017.1"/>
</dbReference>
<evidence type="ECO:0000313" key="2">
    <source>
        <dbReference type="EMBL" id="MBG6138276.1"/>
    </source>
</evidence>
<gene>
    <name evidence="2" type="ORF">IW245_004470</name>
</gene>
<keyword evidence="3" id="KW-1185">Reference proteome</keyword>
<proteinExistence type="predicted"/>
<evidence type="ECO:0000313" key="3">
    <source>
        <dbReference type="Proteomes" id="UP000622552"/>
    </source>
</evidence>
<feature type="domain" description="N-acetyltransferase" evidence="1">
    <location>
        <begin position="100"/>
        <end position="225"/>
    </location>
</feature>
<dbReference type="SUPFAM" id="SSF55729">
    <property type="entry name" value="Acyl-CoA N-acyltransferases (Nat)"/>
    <property type="match status" value="1"/>
</dbReference>
<dbReference type="InterPro" id="IPR016181">
    <property type="entry name" value="Acyl_CoA_acyltransferase"/>
</dbReference>
<protein>
    <submittedName>
        <fullName evidence="2">GNAT superfamily N-acetyltransferase</fullName>
    </submittedName>
</protein>
<dbReference type="EMBL" id="JADOUF010000001">
    <property type="protein sequence ID" value="MBG6138276.1"/>
    <property type="molecule type" value="Genomic_DNA"/>
</dbReference>
<accession>A0A8J7KLR2</accession>
<comment type="caution">
    <text evidence="2">The sequence shown here is derived from an EMBL/GenBank/DDBJ whole genome shotgun (WGS) entry which is preliminary data.</text>
</comment>
<dbReference type="PROSITE" id="PS51186">
    <property type="entry name" value="GNAT"/>
    <property type="match status" value="1"/>
</dbReference>
<dbReference type="AlphaFoldDB" id="A0A8J7KLR2"/>
<organism evidence="2 3">
    <name type="scientific">Longispora fulva</name>
    <dbReference type="NCBI Taxonomy" id="619741"/>
    <lineage>
        <taxon>Bacteria</taxon>
        <taxon>Bacillati</taxon>
        <taxon>Actinomycetota</taxon>
        <taxon>Actinomycetes</taxon>
        <taxon>Micromonosporales</taxon>
        <taxon>Micromonosporaceae</taxon>
        <taxon>Longispora</taxon>
    </lineage>
</organism>